<keyword evidence="6" id="KW-1185">Reference proteome</keyword>
<evidence type="ECO:0000259" key="4">
    <source>
        <dbReference type="Pfam" id="PF10672"/>
    </source>
</evidence>
<evidence type="ECO:0000256" key="1">
    <source>
        <dbReference type="ARBA" id="ARBA00022603"/>
    </source>
</evidence>
<accession>A0ABY6B279</accession>
<sequence length="320" mass="35821">MQPLLDVIAGLSRPTELCRLFHGRGGRYPGCESWTLDFYPPVFLLTSFSGATEEELHRIGEALTARWAEIAPGEPLNWVYQFRDEMRPTNQVMAGAVPDEHVVEEQGARYHVHLLRGQNHGIFLDMSEGRRWVRDWASAHPGGKVLNLFAYTCAFSVAAMRGGAGEVSNFDMARGALEIGRRNHQLNGFRSGVQFQSHDIFNSWGKIRRAGPYDLVIMDPPSYQKGSFVDTKDYARLVRRLPELLAPGGHALLCLNSPKLDSSFLRELVDQEAPSMRFVQRVDNPEVFADVSPERALKVMVYRAPDEPIAPADASVLNEA</sequence>
<dbReference type="PANTHER" id="PTHR43042">
    <property type="entry name" value="SAM-DEPENDENT METHYLTRANSFERASE"/>
    <property type="match status" value="1"/>
</dbReference>
<dbReference type="Pfam" id="PF10672">
    <property type="entry name" value="Methyltrans_SAM"/>
    <property type="match status" value="1"/>
</dbReference>
<evidence type="ECO:0000313" key="5">
    <source>
        <dbReference type="EMBL" id="UXH77390.1"/>
    </source>
</evidence>
<dbReference type="CDD" id="cd02440">
    <property type="entry name" value="AdoMet_MTases"/>
    <property type="match status" value="1"/>
</dbReference>
<evidence type="ECO:0000256" key="3">
    <source>
        <dbReference type="ARBA" id="ARBA00022691"/>
    </source>
</evidence>
<dbReference type="InterPro" id="IPR029063">
    <property type="entry name" value="SAM-dependent_MTases_sf"/>
</dbReference>
<dbReference type="RefSeq" id="WP_261757136.1">
    <property type="nucleotide sequence ID" value="NZ_CP104562.2"/>
</dbReference>
<keyword evidence="1 5" id="KW-0489">Methyltransferase</keyword>
<evidence type="ECO:0000256" key="2">
    <source>
        <dbReference type="ARBA" id="ARBA00022679"/>
    </source>
</evidence>
<dbReference type="EMBL" id="CP104562">
    <property type="protein sequence ID" value="UXH77390.1"/>
    <property type="molecule type" value="Genomic_DNA"/>
</dbReference>
<name>A0ABY6B279_9BURK</name>
<dbReference type="PANTHER" id="PTHR43042:SF3">
    <property type="entry name" value="RIBOSOMAL RNA LARGE SUBUNIT METHYLTRANSFERASE YWBD-RELATED"/>
    <property type="match status" value="1"/>
</dbReference>
<dbReference type="GO" id="GO:0008168">
    <property type="term" value="F:methyltransferase activity"/>
    <property type="evidence" value="ECO:0007669"/>
    <property type="project" value="UniProtKB-KW"/>
</dbReference>
<gene>
    <name evidence="5" type="ORF">N4261_20650</name>
</gene>
<dbReference type="Proteomes" id="UP001064933">
    <property type="component" value="Chromosome"/>
</dbReference>
<dbReference type="Gene3D" id="3.40.50.150">
    <property type="entry name" value="Vaccinia Virus protein VP39"/>
    <property type="match status" value="1"/>
</dbReference>
<protein>
    <submittedName>
        <fullName evidence="5">Class I SAM-dependent methyltransferase</fullName>
    </submittedName>
</protein>
<organism evidence="5 6">
    <name type="scientific">Roseateles amylovorans</name>
    <dbReference type="NCBI Taxonomy" id="2978473"/>
    <lineage>
        <taxon>Bacteria</taxon>
        <taxon>Pseudomonadati</taxon>
        <taxon>Pseudomonadota</taxon>
        <taxon>Betaproteobacteria</taxon>
        <taxon>Burkholderiales</taxon>
        <taxon>Sphaerotilaceae</taxon>
        <taxon>Roseateles</taxon>
    </lineage>
</organism>
<reference evidence="5" key="1">
    <citation type="submission" date="2022-10" db="EMBL/GenBank/DDBJ databases">
        <title>Characterization and whole genome sequencing of a new Roseateles species, isolated from fresh water.</title>
        <authorList>
            <person name="Guliayeva D.Y."/>
            <person name="Akhremchuk A.E."/>
            <person name="Sikolenko M.A."/>
            <person name="Valentovich L.N."/>
            <person name="Sidarenka A.V."/>
        </authorList>
    </citation>
    <scope>NUCLEOTIDE SEQUENCE</scope>
    <source>
        <strain evidence="5">BIM B-1768</strain>
    </source>
</reference>
<feature type="domain" description="S-adenosylmethionine-dependent methyltransferase" evidence="4">
    <location>
        <begin position="19"/>
        <end position="303"/>
    </location>
</feature>
<dbReference type="GO" id="GO:0032259">
    <property type="term" value="P:methylation"/>
    <property type="evidence" value="ECO:0007669"/>
    <property type="project" value="UniProtKB-KW"/>
</dbReference>
<evidence type="ECO:0000313" key="6">
    <source>
        <dbReference type="Proteomes" id="UP001064933"/>
    </source>
</evidence>
<dbReference type="InterPro" id="IPR019614">
    <property type="entry name" value="SAM-dep_methyl-trfase"/>
</dbReference>
<keyword evidence="3" id="KW-0949">S-adenosyl-L-methionine</keyword>
<keyword evidence="2" id="KW-0808">Transferase</keyword>
<proteinExistence type="predicted"/>
<dbReference type="SUPFAM" id="SSF53335">
    <property type="entry name" value="S-adenosyl-L-methionine-dependent methyltransferases"/>
    <property type="match status" value="1"/>
</dbReference>